<accession>Q8LR81</accession>
<evidence type="ECO:0000313" key="1">
    <source>
        <dbReference type="EMBL" id="BAB93224.1"/>
    </source>
</evidence>
<gene>
    <name evidence="1" type="primary">P0408C03.32</name>
</gene>
<reference evidence="1" key="1">
    <citation type="journal article" date="2002" name="Nature">
        <title>The genome sequence and structure of rice chromosome 1.</title>
        <authorList>
            <person name="Sasaki T."/>
            <person name="Matsumoto T."/>
            <person name="Yamamoto K."/>
            <person name="Sakata K."/>
            <person name="Baba T."/>
            <person name="Katayose Y."/>
            <person name="Wu J."/>
            <person name="Niimura Y."/>
            <person name="Cheng Z."/>
            <person name="Nagamura Y."/>
            <person name="Antonio B.A."/>
            <person name="Kanamori H."/>
            <person name="Hosokawa S."/>
            <person name="Masukawa M."/>
            <person name="Arikawa K."/>
            <person name="Chiden Y."/>
            <person name="Hayashi M."/>
            <person name="Okamoto M."/>
            <person name="Ando T."/>
            <person name="Aoki H."/>
            <person name="Arita K."/>
            <person name="Hamada M."/>
            <person name="Harada C."/>
            <person name="Hijishita S."/>
            <person name="Honda M."/>
            <person name="Ichikawa Y."/>
            <person name="Idonuma A."/>
            <person name="Iijima M."/>
            <person name="Ikeda M."/>
            <person name="Ikeno M."/>
            <person name="Itoh S."/>
            <person name="Itoh T."/>
            <person name="Itoh Y."/>
            <person name="Itoh Y."/>
            <person name="Iwabuchi A."/>
            <person name="Kamiya K."/>
            <person name="Karasawa W."/>
            <person name="Katagiri S."/>
            <person name="Kikuta A."/>
            <person name="Kobayashi N."/>
            <person name="Kono I."/>
            <person name="Machita K."/>
            <person name="Maehara T."/>
            <person name="Mizuno H."/>
            <person name="Mizubayashi T."/>
            <person name="Mukai Y."/>
            <person name="Nagasaki H."/>
            <person name="Nakashima M."/>
            <person name="Nakama Y."/>
            <person name="Nakamichi Y."/>
            <person name="Nakamura M."/>
            <person name="Namiki N."/>
            <person name="Negishi M."/>
            <person name="Ohta I."/>
            <person name="Ono N."/>
            <person name="Saji S."/>
            <person name="Sakai K."/>
            <person name="Shibata M."/>
            <person name="Shimokawa T."/>
            <person name="Shomura A."/>
            <person name="Song J."/>
            <person name="Takazaki Y."/>
            <person name="Terasawa K."/>
            <person name="Tsuji K."/>
            <person name="Waki K."/>
            <person name="Yamagata H."/>
            <person name="Yamane H."/>
            <person name="Yoshiki S."/>
            <person name="Yoshihara R."/>
            <person name="Yukawa K."/>
            <person name="Zhong H."/>
            <person name="Iwama H."/>
            <person name="Endo T."/>
            <person name="Ito H."/>
            <person name="Hahn J.H."/>
            <person name="Kim H.I."/>
            <person name="Eun M.Y."/>
            <person name="Yano M."/>
            <person name="Jiang J."/>
            <person name="Gojobori T."/>
        </authorList>
    </citation>
    <scope>NUCLEOTIDE SEQUENCE [LARGE SCALE GENOMIC DNA]</scope>
</reference>
<dbReference type="AlphaFoldDB" id="Q8LR81"/>
<sequence length="119" mass="13260">MIGFTVISCDRSDRAVYAGDSMPRESICGDGPGVGLVSNRRLTGGKAAVRPARARRSDRRRLHTRQAIFRRLNRVINIGQTDSASAVRPADQLRLDRSTSNLRGPFDRQDRKNIIIVKT</sequence>
<organism evidence="1">
    <name type="scientific">Oryza sativa subsp. japonica</name>
    <name type="common">Rice</name>
    <dbReference type="NCBI Taxonomy" id="39947"/>
    <lineage>
        <taxon>Eukaryota</taxon>
        <taxon>Viridiplantae</taxon>
        <taxon>Streptophyta</taxon>
        <taxon>Embryophyta</taxon>
        <taxon>Tracheophyta</taxon>
        <taxon>Spermatophyta</taxon>
        <taxon>Magnoliopsida</taxon>
        <taxon>Liliopsida</taxon>
        <taxon>Poales</taxon>
        <taxon>Poaceae</taxon>
        <taxon>BOP clade</taxon>
        <taxon>Oryzoideae</taxon>
        <taxon>Oryzeae</taxon>
        <taxon>Oryzinae</taxon>
        <taxon>Oryza</taxon>
        <taxon>Oryza sativa</taxon>
    </lineage>
</organism>
<proteinExistence type="predicted"/>
<dbReference type="Proteomes" id="UP000817658">
    <property type="component" value="Chromosome 1"/>
</dbReference>
<dbReference type="EMBL" id="AP003241">
    <property type="protein sequence ID" value="BAB93224.1"/>
    <property type="molecule type" value="Genomic_DNA"/>
</dbReference>
<protein>
    <submittedName>
        <fullName evidence="1">Uncharacterized protein</fullName>
    </submittedName>
</protein>
<name>Q8LR81_ORYSJ</name>